<dbReference type="AlphaFoldDB" id="A0A387HS50"/>
<name>A0A387HS50_9ACTN</name>
<keyword evidence="2" id="KW-1185">Reference proteome</keyword>
<dbReference type="OrthoDB" id="4542805at2"/>
<evidence type="ECO:0000313" key="1">
    <source>
        <dbReference type="EMBL" id="AYG84890.1"/>
    </source>
</evidence>
<proteinExistence type="predicted"/>
<accession>A0A387HS50</accession>
<organism evidence="1 2">
    <name type="scientific">Streptomyces hundungensis</name>
    <dbReference type="NCBI Taxonomy" id="1077946"/>
    <lineage>
        <taxon>Bacteria</taxon>
        <taxon>Bacillati</taxon>
        <taxon>Actinomycetota</taxon>
        <taxon>Actinomycetes</taxon>
        <taxon>Kitasatosporales</taxon>
        <taxon>Streptomycetaceae</taxon>
        <taxon>Streptomyces</taxon>
    </lineage>
</organism>
<sequence length="154" mass="16902">MSLTERIHSDHGLVKHLGNWTEAGHFEVKARRGAAVLDLRSPDLPDDIDIHLDLDRAMVKLLVDDGAAIDHWNLEWTARGRIKDAWTTTPAPDAAPTRRVRLTGSVTNGEIRVHRGGIALLTAMFSRAYVQDVRRAHKAGGVPTVADPAGTYQS</sequence>
<gene>
    <name evidence="1" type="ORF">DWB77_07105</name>
</gene>
<dbReference type="KEGG" id="shun:DWB77_07105"/>
<evidence type="ECO:0000313" key="2">
    <source>
        <dbReference type="Proteomes" id="UP000271554"/>
    </source>
</evidence>
<reference evidence="1 2" key="1">
    <citation type="submission" date="2018-10" db="EMBL/GenBank/DDBJ databases">
        <title>Relationship between Morphology and Antimicrobial Activity in Streptomyces.</title>
        <authorList>
            <person name="Kang H.J."/>
            <person name="Kim S.B."/>
        </authorList>
    </citation>
    <scope>NUCLEOTIDE SEQUENCE [LARGE SCALE GENOMIC DNA]</scope>
    <source>
        <strain evidence="1 2">BH38</strain>
    </source>
</reference>
<dbReference type="Proteomes" id="UP000271554">
    <property type="component" value="Chromosome"/>
</dbReference>
<protein>
    <submittedName>
        <fullName evidence="1">Uncharacterized protein</fullName>
    </submittedName>
</protein>
<dbReference type="EMBL" id="CP032698">
    <property type="protein sequence ID" value="AYG84890.1"/>
    <property type="molecule type" value="Genomic_DNA"/>
</dbReference>
<dbReference type="RefSeq" id="WP_120726555.1">
    <property type="nucleotide sequence ID" value="NZ_CP032698.1"/>
</dbReference>